<dbReference type="InterPro" id="IPR007554">
    <property type="entry name" value="Glycerophosphate_synth"/>
</dbReference>
<dbReference type="Gene3D" id="1.25.40.10">
    <property type="entry name" value="Tetratricopeptide repeat domain"/>
    <property type="match status" value="1"/>
</dbReference>
<evidence type="ECO:0000256" key="7">
    <source>
        <dbReference type="PROSITE-ProRule" id="PRU00339"/>
    </source>
</evidence>
<comment type="similarity">
    <text evidence="2">Belongs to the CDP-glycerol glycerophosphotransferase family.</text>
</comment>
<dbReference type="PROSITE" id="PS50005">
    <property type="entry name" value="TPR"/>
    <property type="match status" value="1"/>
</dbReference>
<dbReference type="InterPro" id="IPR043149">
    <property type="entry name" value="TagF_N"/>
</dbReference>
<dbReference type="InterPro" id="IPR043148">
    <property type="entry name" value="TagF_C"/>
</dbReference>
<evidence type="ECO:0000313" key="9">
    <source>
        <dbReference type="Proteomes" id="UP000564806"/>
    </source>
</evidence>
<dbReference type="SUPFAM" id="SSF53756">
    <property type="entry name" value="UDP-Glycosyltransferase/glycogen phosphorylase"/>
    <property type="match status" value="1"/>
</dbReference>
<organism evidence="8 9">
    <name type="scientific">Paenibacillus agri</name>
    <dbReference type="NCBI Taxonomy" id="2744309"/>
    <lineage>
        <taxon>Bacteria</taxon>
        <taxon>Bacillati</taxon>
        <taxon>Bacillota</taxon>
        <taxon>Bacilli</taxon>
        <taxon>Bacillales</taxon>
        <taxon>Paenibacillaceae</taxon>
        <taxon>Paenibacillus</taxon>
    </lineage>
</organism>
<feature type="repeat" description="TPR" evidence="7">
    <location>
        <begin position="449"/>
        <end position="482"/>
    </location>
</feature>
<reference evidence="8" key="1">
    <citation type="submission" date="2020-06" db="EMBL/GenBank/DDBJ databases">
        <title>Paenibacillus sp. nov., isolated from soil.</title>
        <authorList>
            <person name="Seo Y.L."/>
        </authorList>
    </citation>
    <scope>NUCLEOTIDE SEQUENCE [LARGE SCALE GENOMIC DNA]</scope>
    <source>
        <strain evidence="8">JW14</strain>
    </source>
</reference>
<dbReference type="PANTHER" id="PTHR37316:SF3">
    <property type="entry name" value="TEICHOIC ACID GLYCEROL-PHOSPHATE TRANSFERASE"/>
    <property type="match status" value="1"/>
</dbReference>
<dbReference type="Gene3D" id="3.40.50.11820">
    <property type="match status" value="1"/>
</dbReference>
<dbReference type="EMBL" id="JABWCS010000205">
    <property type="protein sequence ID" value="NUU60932.1"/>
    <property type="molecule type" value="Genomic_DNA"/>
</dbReference>
<evidence type="ECO:0000256" key="2">
    <source>
        <dbReference type="ARBA" id="ARBA00010488"/>
    </source>
</evidence>
<dbReference type="SMART" id="SM00028">
    <property type="entry name" value="TPR"/>
    <property type="match status" value="2"/>
</dbReference>
<keyword evidence="9" id="KW-1185">Reference proteome</keyword>
<evidence type="ECO:0000256" key="1">
    <source>
        <dbReference type="ARBA" id="ARBA00004202"/>
    </source>
</evidence>
<dbReference type="SUPFAM" id="SSF48452">
    <property type="entry name" value="TPR-like"/>
    <property type="match status" value="1"/>
</dbReference>
<evidence type="ECO:0000256" key="6">
    <source>
        <dbReference type="ARBA" id="ARBA00023136"/>
    </source>
</evidence>
<keyword evidence="4 8" id="KW-0808">Transferase</keyword>
<comment type="caution">
    <text evidence="8">The sequence shown here is derived from an EMBL/GenBank/DDBJ whole genome shotgun (WGS) entry which is preliminary data.</text>
</comment>
<keyword evidence="5" id="KW-0777">Teichoic acid biosynthesis</keyword>
<dbReference type="Pfam" id="PF04464">
    <property type="entry name" value="Glyphos_transf"/>
    <property type="match status" value="1"/>
</dbReference>
<gene>
    <name evidence="8" type="ORF">HPT30_11295</name>
</gene>
<protein>
    <submittedName>
        <fullName evidence="8">CDP-glycerol glycerophosphotransferase family protein</fullName>
    </submittedName>
</protein>
<keyword evidence="7" id="KW-0802">TPR repeat</keyword>
<dbReference type="Pfam" id="PF00515">
    <property type="entry name" value="TPR_1"/>
    <property type="match status" value="1"/>
</dbReference>
<evidence type="ECO:0000256" key="3">
    <source>
        <dbReference type="ARBA" id="ARBA00022475"/>
    </source>
</evidence>
<dbReference type="AlphaFoldDB" id="A0A850EQI0"/>
<keyword evidence="3" id="KW-1003">Cell membrane</keyword>
<dbReference type="Proteomes" id="UP000564806">
    <property type="component" value="Unassembled WGS sequence"/>
</dbReference>
<dbReference type="InterPro" id="IPR011990">
    <property type="entry name" value="TPR-like_helical_dom_sf"/>
</dbReference>
<dbReference type="InterPro" id="IPR019734">
    <property type="entry name" value="TPR_rpt"/>
</dbReference>
<evidence type="ECO:0000256" key="5">
    <source>
        <dbReference type="ARBA" id="ARBA00022944"/>
    </source>
</evidence>
<sequence length="496" mass="57577">MISNKIKITMFHTSSSGSNNYYLYHAATDAMRNKYDLELLTAQEALYNRNLNHSDVYITTHGEHGTQSDKVNIELWHGFPLKGMAKMDRQETTTDEKINDYWSNVDIITSYSTLYNTAMNACNGARIQKYHITGVPRNDALLTANGRANLMNILPQWNDSGENIIFFMPTFRKSIINPDKTEGGKNFSNLFGLSEFNKQQLLKFLREQNIMLIIKLHPFEEKFFSKELQDLSDEKIYTLNDTTLESAGMDLYDVLNAADMLLTDYSSVYIDYLLLNRPVVFLPTDLEEYKTNRGLLLEPYEFWTPGPKIDTQKELQETISHYLKNSTWYENERNTILNLCHKYQDAHSSVRVWELIDTYIQDNLQLIYQRREQSAQYQNMQQQVKRKIQDIIEQGNLAQANEAIQQYLESNSADPDIFAMNGMLHLLNNDAQEAINTFQAGHKHFPWDEDLLYNLGYVYELLGDSTAAIEHYQEALRLSSRQEMTQLLEGKLNSIT</sequence>
<name>A0A850EQI0_9BACL</name>
<dbReference type="GO" id="GO:0005886">
    <property type="term" value="C:plasma membrane"/>
    <property type="evidence" value="ECO:0007669"/>
    <property type="project" value="UniProtKB-SubCell"/>
</dbReference>
<comment type="subcellular location">
    <subcellularLocation>
        <location evidence="1">Cell membrane</location>
        <topology evidence="1">Peripheral membrane protein</topology>
    </subcellularLocation>
</comment>
<evidence type="ECO:0000313" key="8">
    <source>
        <dbReference type="EMBL" id="NUU60932.1"/>
    </source>
</evidence>
<dbReference type="PANTHER" id="PTHR37316">
    <property type="entry name" value="TEICHOIC ACID GLYCEROL-PHOSPHATE PRIMASE"/>
    <property type="match status" value="1"/>
</dbReference>
<evidence type="ECO:0000256" key="4">
    <source>
        <dbReference type="ARBA" id="ARBA00022679"/>
    </source>
</evidence>
<dbReference type="InterPro" id="IPR051612">
    <property type="entry name" value="Teichoic_Acid_Biosynth"/>
</dbReference>
<accession>A0A850EQI0</accession>
<proteinExistence type="inferred from homology"/>
<keyword evidence="6" id="KW-0472">Membrane</keyword>
<dbReference type="Gene3D" id="3.40.50.12580">
    <property type="match status" value="1"/>
</dbReference>
<dbReference type="GO" id="GO:0047355">
    <property type="term" value="F:CDP-glycerol glycerophosphotransferase activity"/>
    <property type="evidence" value="ECO:0007669"/>
    <property type="project" value="InterPro"/>
</dbReference>
<dbReference type="GO" id="GO:0019350">
    <property type="term" value="P:teichoic acid biosynthetic process"/>
    <property type="evidence" value="ECO:0007669"/>
    <property type="project" value="UniProtKB-KW"/>
</dbReference>